<comment type="caution">
    <text evidence="5">The sequence shown here is derived from an EMBL/GenBank/DDBJ whole genome shotgun (WGS) entry which is preliminary data.</text>
</comment>
<evidence type="ECO:0000256" key="2">
    <source>
        <dbReference type="ARBA" id="ARBA00023125"/>
    </source>
</evidence>
<name>A0ABX0UJ87_9BACT</name>
<reference evidence="5 6" key="1">
    <citation type="submission" date="2020-03" db="EMBL/GenBank/DDBJ databases">
        <title>Genomic Encyclopedia of Type Strains, Phase IV (KMG-IV): sequencing the most valuable type-strain genomes for metagenomic binning, comparative biology and taxonomic classification.</title>
        <authorList>
            <person name="Goeker M."/>
        </authorList>
    </citation>
    <scope>NUCLEOTIDE SEQUENCE [LARGE SCALE GENOMIC DNA]</scope>
    <source>
        <strain evidence="5 6">DSM 102865</strain>
    </source>
</reference>
<dbReference type="InterPro" id="IPR050204">
    <property type="entry name" value="AraC_XylS_family_regulators"/>
</dbReference>
<dbReference type="Pfam" id="PF12833">
    <property type="entry name" value="HTH_18"/>
    <property type="match status" value="1"/>
</dbReference>
<dbReference type="PANTHER" id="PTHR46796:SF13">
    <property type="entry name" value="HTH-TYPE TRANSCRIPTIONAL ACTIVATOR RHAS"/>
    <property type="match status" value="1"/>
</dbReference>
<dbReference type="Pfam" id="PF20240">
    <property type="entry name" value="DUF6597"/>
    <property type="match status" value="1"/>
</dbReference>
<dbReference type="InterPro" id="IPR046532">
    <property type="entry name" value="DUF6597"/>
</dbReference>
<evidence type="ECO:0000256" key="1">
    <source>
        <dbReference type="ARBA" id="ARBA00023015"/>
    </source>
</evidence>
<evidence type="ECO:0000313" key="6">
    <source>
        <dbReference type="Proteomes" id="UP001179181"/>
    </source>
</evidence>
<organism evidence="5 6">
    <name type="scientific">Dyadobacter arcticus</name>
    <dbReference type="NCBI Taxonomy" id="1078754"/>
    <lineage>
        <taxon>Bacteria</taxon>
        <taxon>Pseudomonadati</taxon>
        <taxon>Bacteroidota</taxon>
        <taxon>Cytophagia</taxon>
        <taxon>Cytophagales</taxon>
        <taxon>Spirosomataceae</taxon>
        <taxon>Dyadobacter</taxon>
    </lineage>
</organism>
<dbReference type="PANTHER" id="PTHR46796">
    <property type="entry name" value="HTH-TYPE TRANSCRIPTIONAL ACTIVATOR RHAS-RELATED"/>
    <property type="match status" value="1"/>
</dbReference>
<sequence>MILKDLAPHRSLNEFVQCYRIVHFGFVNAPEPILKAYAPRPEVCLHFFLRERELVQLGSGPKRDHKFGIVLAGQQTSVINRYLLGKDFMTFNIIFQPTALFRLTGISSFELTDKYLDAELIFSKNIRLIYEQLQNAAGYDQMVLIADRFLSSLVHNTRKDAHRLDTVTKLMINSGGKVSVDWLADESCLSPKQFTRKFYERTGVNPKSYMRIIRFNNAVIMKNAYPERDWLQIAFDCGYFDYQHLVKDYKDFTKHTPTEFHLLESKSPERELNLTSEIYRSRAESSFSLA</sequence>
<feature type="domain" description="HTH araC/xylS-type" evidence="4">
    <location>
        <begin position="162"/>
        <end position="263"/>
    </location>
</feature>
<proteinExistence type="predicted"/>
<evidence type="ECO:0000313" key="5">
    <source>
        <dbReference type="EMBL" id="NIJ52977.1"/>
    </source>
</evidence>
<dbReference type="RefSeq" id="WP_167269758.1">
    <property type="nucleotide sequence ID" value="NZ_JAASQJ010000002.1"/>
</dbReference>
<gene>
    <name evidence="5" type="ORF">FHS68_002147</name>
</gene>
<dbReference type="Gene3D" id="1.10.10.60">
    <property type="entry name" value="Homeodomain-like"/>
    <property type="match status" value="1"/>
</dbReference>
<keyword evidence="3" id="KW-0804">Transcription</keyword>
<dbReference type="PROSITE" id="PS01124">
    <property type="entry name" value="HTH_ARAC_FAMILY_2"/>
    <property type="match status" value="1"/>
</dbReference>
<keyword evidence="1" id="KW-0805">Transcription regulation</keyword>
<dbReference type="InterPro" id="IPR018060">
    <property type="entry name" value="HTH_AraC"/>
</dbReference>
<keyword evidence="6" id="KW-1185">Reference proteome</keyword>
<accession>A0ABX0UJ87</accession>
<evidence type="ECO:0000256" key="3">
    <source>
        <dbReference type="ARBA" id="ARBA00023163"/>
    </source>
</evidence>
<dbReference type="EMBL" id="JAASQJ010000002">
    <property type="protein sequence ID" value="NIJ52977.1"/>
    <property type="molecule type" value="Genomic_DNA"/>
</dbReference>
<protein>
    <submittedName>
        <fullName evidence="5">AraC-like DNA-binding protein</fullName>
    </submittedName>
</protein>
<evidence type="ECO:0000259" key="4">
    <source>
        <dbReference type="PROSITE" id="PS01124"/>
    </source>
</evidence>
<keyword evidence="2" id="KW-0238">DNA-binding</keyword>
<dbReference type="SMART" id="SM00342">
    <property type="entry name" value="HTH_ARAC"/>
    <property type="match status" value="1"/>
</dbReference>
<dbReference type="Proteomes" id="UP001179181">
    <property type="component" value="Unassembled WGS sequence"/>
</dbReference>